<name>A0ABN9UVE9_9DINO</name>
<evidence type="ECO:0000256" key="1">
    <source>
        <dbReference type="ARBA" id="ARBA00022723"/>
    </source>
</evidence>
<evidence type="ECO:0000256" key="3">
    <source>
        <dbReference type="ARBA" id="ARBA00022771"/>
    </source>
</evidence>
<comment type="caution">
    <text evidence="6">The sequence shown here is derived from an EMBL/GenBank/DDBJ whole genome shotgun (WGS) entry which is preliminary data.</text>
</comment>
<evidence type="ECO:0000313" key="7">
    <source>
        <dbReference type="Proteomes" id="UP001189429"/>
    </source>
</evidence>
<evidence type="ECO:0000259" key="5">
    <source>
        <dbReference type="PROSITE" id="PS50081"/>
    </source>
</evidence>
<dbReference type="Pfam" id="PF13901">
    <property type="entry name" value="RH_dom"/>
    <property type="match status" value="1"/>
</dbReference>
<keyword evidence="7" id="KW-1185">Reference proteome</keyword>
<accession>A0ABN9UVE9</accession>
<evidence type="ECO:0000313" key="6">
    <source>
        <dbReference type="EMBL" id="CAK0863224.1"/>
    </source>
</evidence>
<dbReference type="InterPro" id="IPR002219">
    <property type="entry name" value="PKC_DAG/PE"/>
</dbReference>
<proteinExistence type="predicted"/>
<feature type="domain" description="Phorbol-ester/DAG-type" evidence="5">
    <location>
        <begin position="189"/>
        <end position="243"/>
    </location>
</feature>
<dbReference type="EMBL" id="CAUYUJ010016238">
    <property type="protein sequence ID" value="CAK0863224.1"/>
    <property type="molecule type" value="Genomic_DNA"/>
</dbReference>
<dbReference type="PANTHER" id="PTHR12326">
    <property type="entry name" value="PLECKSTRIN HOMOLOGY DOMAIN CONTAINING PROTEIN"/>
    <property type="match status" value="1"/>
</dbReference>
<keyword evidence="3" id="KW-0863">Zinc-finger</keyword>
<dbReference type="Proteomes" id="UP001189429">
    <property type="component" value="Unassembled WGS sequence"/>
</dbReference>
<evidence type="ECO:0000256" key="4">
    <source>
        <dbReference type="ARBA" id="ARBA00022833"/>
    </source>
</evidence>
<gene>
    <name evidence="6" type="ORF">PCOR1329_LOCUS51420</name>
</gene>
<dbReference type="PROSITE" id="PS50081">
    <property type="entry name" value="ZF_DAG_PE_2"/>
    <property type="match status" value="1"/>
</dbReference>
<keyword evidence="1" id="KW-0479">Metal-binding</keyword>
<reference evidence="6" key="1">
    <citation type="submission" date="2023-10" db="EMBL/GenBank/DDBJ databases">
        <authorList>
            <person name="Chen Y."/>
            <person name="Shah S."/>
            <person name="Dougan E. K."/>
            <person name="Thang M."/>
            <person name="Chan C."/>
        </authorList>
    </citation>
    <scope>NUCLEOTIDE SEQUENCE [LARGE SCALE GENOMIC DNA]</scope>
</reference>
<keyword evidence="4" id="KW-0862">Zinc</keyword>
<evidence type="ECO:0000256" key="2">
    <source>
        <dbReference type="ARBA" id="ARBA00022737"/>
    </source>
</evidence>
<dbReference type="SMART" id="SM01175">
    <property type="entry name" value="DUF4206"/>
    <property type="match status" value="1"/>
</dbReference>
<dbReference type="PANTHER" id="PTHR12326:SF3">
    <property type="entry name" value="DIFFERENTIALLY EXPRESSED IN FDCP 8 HOMOLOG"/>
    <property type="match status" value="1"/>
</dbReference>
<dbReference type="InterPro" id="IPR051366">
    <property type="entry name" value="DEF8"/>
</dbReference>
<protein>
    <recommendedName>
        <fullName evidence="5">Phorbol-ester/DAG-type domain-containing protein</fullName>
    </recommendedName>
</protein>
<keyword evidence="2" id="KW-0677">Repeat</keyword>
<organism evidence="6 7">
    <name type="scientific">Prorocentrum cordatum</name>
    <dbReference type="NCBI Taxonomy" id="2364126"/>
    <lineage>
        <taxon>Eukaryota</taxon>
        <taxon>Sar</taxon>
        <taxon>Alveolata</taxon>
        <taxon>Dinophyceae</taxon>
        <taxon>Prorocentrales</taxon>
        <taxon>Prorocentraceae</taxon>
        <taxon>Prorocentrum</taxon>
    </lineage>
</organism>
<sequence>MPSAFGVHLEWRLRLPPRPPLPQRGACPACRARLQASLMSQPRYCHYLGSYFCGGCHRGELRVIPARVVERWDFGPRKVCHEAAKYLDMQNDQPLIPITEIRRTKLTTQAALTEVHGLRQKLSRIREIAADSDCDFIKVLLDMLLKQLPSHMMQGHDLYTLEDLIQLENKGKYCDFFQKLKDLVKKAAEHIIECPTCKVDAQTCLLCLSARPVYAFQVDECITCRRCKVLYHAVCFRRAGMECPQCMQLRAHERKPSLSDVRAR</sequence>
<dbReference type="InterPro" id="IPR025258">
    <property type="entry name" value="RH_dom"/>
</dbReference>